<evidence type="ECO:0000313" key="2">
    <source>
        <dbReference type="Proteomes" id="UP001218218"/>
    </source>
</evidence>
<dbReference type="Proteomes" id="UP001218218">
    <property type="component" value="Unassembled WGS sequence"/>
</dbReference>
<evidence type="ECO:0000313" key="1">
    <source>
        <dbReference type="EMBL" id="KAJ7353457.1"/>
    </source>
</evidence>
<keyword evidence="2" id="KW-1185">Reference proteome</keyword>
<dbReference type="EMBL" id="JARIHO010000011">
    <property type="protein sequence ID" value="KAJ7353457.1"/>
    <property type="molecule type" value="Genomic_DNA"/>
</dbReference>
<accession>A0AAD7EWD0</accession>
<dbReference type="AlphaFoldDB" id="A0AAD7EWD0"/>
<dbReference type="GO" id="GO:0005938">
    <property type="term" value="C:cell cortex"/>
    <property type="evidence" value="ECO:0007669"/>
    <property type="project" value="TreeGrafter"/>
</dbReference>
<dbReference type="GO" id="GO:0046580">
    <property type="term" value="P:negative regulation of Ras protein signal transduction"/>
    <property type="evidence" value="ECO:0007669"/>
    <property type="project" value="TreeGrafter"/>
</dbReference>
<reference evidence="1" key="1">
    <citation type="submission" date="2023-03" db="EMBL/GenBank/DDBJ databases">
        <title>Massive genome expansion in bonnet fungi (Mycena s.s.) driven by repeated elements and novel gene families across ecological guilds.</title>
        <authorList>
            <consortium name="Lawrence Berkeley National Laboratory"/>
            <person name="Harder C.B."/>
            <person name="Miyauchi S."/>
            <person name="Viragh M."/>
            <person name="Kuo A."/>
            <person name="Thoen E."/>
            <person name="Andreopoulos B."/>
            <person name="Lu D."/>
            <person name="Skrede I."/>
            <person name="Drula E."/>
            <person name="Henrissat B."/>
            <person name="Morin E."/>
            <person name="Kohler A."/>
            <person name="Barry K."/>
            <person name="LaButti K."/>
            <person name="Morin E."/>
            <person name="Salamov A."/>
            <person name="Lipzen A."/>
            <person name="Mereny Z."/>
            <person name="Hegedus B."/>
            <person name="Baldrian P."/>
            <person name="Stursova M."/>
            <person name="Weitz H."/>
            <person name="Taylor A."/>
            <person name="Grigoriev I.V."/>
            <person name="Nagy L.G."/>
            <person name="Martin F."/>
            <person name="Kauserud H."/>
        </authorList>
    </citation>
    <scope>NUCLEOTIDE SEQUENCE</scope>
    <source>
        <strain evidence="1">CBHHK002</strain>
    </source>
</reference>
<proteinExistence type="predicted"/>
<dbReference type="PANTHER" id="PTHR14149">
    <property type="entry name" value="RAS GTPASE-ACTIVATING PROTEIN WITH IQ MOTIF"/>
    <property type="match status" value="1"/>
</dbReference>
<protein>
    <submittedName>
        <fullName evidence="1">Uncharacterized protein</fullName>
    </submittedName>
</protein>
<dbReference type="GO" id="GO:0005096">
    <property type="term" value="F:GTPase activator activity"/>
    <property type="evidence" value="ECO:0007669"/>
    <property type="project" value="TreeGrafter"/>
</dbReference>
<name>A0AAD7EWD0_9AGAR</name>
<dbReference type="SUPFAM" id="SSF143885">
    <property type="entry name" value="RGC domain-like"/>
    <property type="match status" value="1"/>
</dbReference>
<gene>
    <name evidence="1" type="ORF">DFH08DRAFT_692171</name>
</gene>
<comment type="caution">
    <text evidence="1">The sequence shown here is derived from an EMBL/GenBank/DDBJ whole genome shotgun (WGS) entry which is preliminary data.</text>
</comment>
<organism evidence="1 2">
    <name type="scientific">Mycena albidolilacea</name>
    <dbReference type="NCBI Taxonomy" id="1033008"/>
    <lineage>
        <taxon>Eukaryota</taxon>
        <taxon>Fungi</taxon>
        <taxon>Dikarya</taxon>
        <taxon>Basidiomycota</taxon>
        <taxon>Agaricomycotina</taxon>
        <taxon>Agaricomycetes</taxon>
        <taxon>Agaricomycetidae</taxon>
        <taxon>Agaricales</taxon>
        <taxon>Marasmiineae</taxon>
        <taxon>Mycenaceae</taxon>
        <taxon>Mycena</taxon>
    </lineage>
</organism>
<sequence>MSRNPWPEGNALFEDGRSSILGVREVGPYRFPHAKLEEDGIIVKTHIPETGQVNGTPNGIVLTDEIRSRRPNTFLNITSPAPETFLVGLHHEGRDVLEMEVKIVDLLEKQQNDKLLDLEYIQLNVSKLLGLLQKVFGVPGVPASATNEDTSLPRILVHESLLLFLRDACSTLEPQ</sequence>
<dbReference type="PANTHER" id="PTHR14149:SF17">
    <property type="entry name" value="GTPASE-ACTIVATING PROTEIN"/>
    <property type="match status" value="1"/>
</dbReference>